<reference evidence="1" key="1">
    <citation type="submission" date="2014-09" db="EMBL/GenBank/DDBJ databases">
        <authorList>
            <person name="Magalhaes I.L.F."/>
            <person name="Oliveira U."/>
            <person name="Santos F.R."/>
            <person name="Vidigal T.H.D.A."/>
            <person name="Brescovit A.D."/>
            <person name="Santos A.J."/>
        </authorList>
    </citation>
    <scope>NUCLEOTIDE SEQUENCE</scope>
    <source>
        <tissue evidence="1">Shoot tissue taken approximately 20 cm above the soil surface</tissue>
    </source>
</reference>
<proteinExistence type="predicted"/>
<dbReference type="AlphaFoldDB" id="A0A0A8ZYS6"/>
<reference evidence="1" key="2">
    <citation type="journal article" date="2015" name="Data Brief">
        <title>Shoot transcriptome of the giant reed, Arundo donax.</title>
        <authorList>
            <person name="Barrero R.A."/>
            <person name="Guerrero F.D."/>
            <person name="Moolhuijzen P."/>
            <person name="Goolsby J.A."/>
            <person name="Tidwell J."/>
            <person name="Bellgard S.E."/>
            <person name="Bellgard M.I."/>
        </authorList>
    </citation>
    <scope>NUCLEOTIDE SEQUENCE</scope>
    <source>
        <tissue evidence="1">Shoot tissue taken approximately 20 cm above the soil surface</tissue>
    </source>
</reference>
<name>A0A0A8ZYS6_ARUDO</name>
<sequence length="16" mass="1612">MSPCTRTISQSASTAA</sequence>
<evidence type="ECO:0000313" key="1">
    <source>
        <dbReference type="EMBL" id="JAD42883.1"/>
    </source>
</evidence>
<dbReference type="EMBL" id="GBRH01255012">
    <property type="protein sequence ID" value="JAD42883.1"/>
    <property type="molecule type" value="Transcribed_RNA"/>
</dbReference>
<accession>A0A0A8ZYS6</accession>
<protein>
    <submittedName>
        <fullName evidence="1">Uncharacterized protein</fullName>
    </submittedName>
</protein>
<organism evidence="1">
    <name type="scientific">Arundo donax</name>
    <name type="common">Giant reed</name>
    <name type="synonym">Donax arundinaceus</name>
    <dbReference type="NCBI Taxonomy" id="35708"/>
    <lineage>
        <taxon>Eukaryota</taxon>
        <taxon>Viridiplantae</taxon>
        <taxon>Streptophyta</taxon>
        <taxon>Embryophyta</taxon>
        <taxon>Tracheophyta</taxon>
        <taxon>Spermatophyta</taxon>
        <taxon>Magnoliopsida</taxon>
        <taxon>Liliopsida</taxon>
        <taxon>Poales</taxon>
        <taxon>Poaceae</taxon>
        <taxon>PACMAD clade</taxon>
        <taxon>Arundinoideae</taxon>
        <taxon>Arundineae</taxon>
        <taxon>Arundo</taxon>
    </lineage>
</organism>